<dbReference type="Proteomes" id="UP001500403">
    <property type="component" value="Unassembled WGS sequence"/>
</dbReference>
<evidence type="ECO:0000313" key="3">
    <source>
        <dbReference type="Proteomes" id="UP001500403"/>
    </source>
</evidence>
<gene>
    <name evidence="2" type="ORF">GCM10010446_68960</name>
</gene>
<comment type="caution">
    <text evidence="2">The sequence shown here is derived from an EMBL/GenBank/DDBJ whole genome shotgun (WGS) entry which is preliminary data.</text>
</comment>
<organism evidence="2 3">
    <name type="scientific">Streptomyces enissocaesilis</name>
    <dbReference type="NCBI Taxonomy" id="332589"/>
    <lineage>
        <taxon>Bacteria</taxon>
        <taxon>Bacillati</taxon>
        <taxon>Actinomycetota</taxon>
        <taxon>Actinomycetes</taxon>
        <taxon>Kitasatosporales</taxon>
        <taxon>Streptomycetaceae</taxon>
        <taxon>Streptomyces</taxon>
        <taxon>Streptomyces rochei group</taxon>
    </lineage>
</organism>
<evidence type="ECO:0000256" key="1">
    <source>
        <dbReference type="SAM" id="Phobius"/>
    </source>
</evidence>
<sequence length="254" mass="27488">MIFNPWRRQKPLDHTELARLLPAPGDPVLSNDRQRLLEDFLMSNVTEDPRPVRPHRGLAVRLAAPVALAACLAGISLAVYQGSSHTASPVAATDRASAGSLPERISTVAYTLNRERRGTVTVTIREAGAQPDLPQLQRDLERMGVPARVYQDDPTCPLDKGEDPELGNTTLKAIGFQHRNGAITASIHPSQIPAGTHLEILFPRPAEGTAYADTFAFGLRQGQAPDCRHSFVSAEELPAPTAAFEGEMVPAPRN</sequence>
<feature type="transmembrane region" description="Helical" evidence="1">
    <location>
        <begin position="58"/>
        <end position="80"/>
    </location>
</feature>
<keyword evidence="1" id="KW-0472">Membrane</keyword>
<evidence type="ECO:0000313" key="2">
    <source>
        <dbReference type="EMBL" id="GAA2974972.1"/>
    </source>
</evidence>
<accession>A0ABN3XNZ8</accession>
<dbReference type="RefSeq" id="WP_344501001.1">
    <property type="nucleotide sequence ID" value="NZ_BAAAUD010000116.1"/>
</dbReference>
<keyword evidence="1" id="KW-0812">Transmembrane</keyword>
<dbReference type="EMBL" id="BAAAUD010000116">
    <property type="protein sequence ID" value="GAA2974972.1"/>
    <property type="molecule type" value="Genomic_DNA"/>
</dbReference>
<keyword evidence="1" id="KW-1133">Transmembrane helix</keyword>
<proteinExistence type="predicted"/>
<keyword evidence="3" id="KW-1185">Reference proteome</keyword>
<protein>
    <submittedName>
        <fullName evidence="2">Uncharacterized protein</fullName>
    </submittedName>
</protein>
<name>A0ABN3XNZ8_9ACTN</name>
<reference evidence="2 3" key="1">
    <citation type="journal article" date="2019" name="Int. J. Syst. Evol. Microbiol.">
        <title>The Global Catalogue of Microorganisms (GCM) 10K type strain sequencing project: providing services to taxonomists for standard genome sequencing and annotation.</title>
        <authorList>
            <consortium name="The Broad Institute Genomics Platform"/>
            <consortium name="The Broad Institute Genome Sequencing Center for Infectious Disease"/>
            <person name="Wu L."/>
            <person name="Ma J."/>
        </authorList>
    </citation>
    <scope>NUCLEOTIDE SEQUENCE [LARGE SCALE GENOMIC DNA]</scope>
    <source>
        <strain evidence="2 3">JCM 9088</strain>
    </source>
</reference>